<proteinExistence type="predicted"/>
<dbReference type="OrthoDB" id="7862537at2759"/>
<evidence type="ECO:0000313" key="2">
    <source>
        <dbReference type="EMBL" id="EDW35158.1"/>
    </source>
</evidence>
<dbReference type="KEGG" id="dpe:6602248"/>
<keyword evidence="3" id="KW-1185">Reference proteome</keyword>
<evidence type="ECO:0000313" key="3">
    <source>
        <dbReference type="Proteomes" id="UP000008744"/>
    </source>
</evidence>
<protein>
    <submittedName>
        <fullName evidence="2">GL24773</fullName>
    </submittedName>
</protein>
<sequence>MSASNRKRGHGSNSLEPNAKRSRVQLEEAPRQLMSLPRELLERIVSKVALPHNLIRTSESLRDVYTDYIMNCHRCFVHSHRQQPQEGFREPVVRAVLKVLSEATDYFIRCGYGPHFGYNLAALHARISASTNMSTMNVHLNRFLCMFLLSLERPLVSLREGSAPAAAGNQVQHRRLLLTMTLLNLLRQFRFFRILSSDMKLLHWQLKVEVDGIFLGVLDQLRGKPSLLGLNQHIHIVGLITEMLLHDQLGINFVCNKTIHGRTLQYGLNLNCRRNLRLILMFTVLAPKNCILLLQKAIAGELDLTDPIHMPPNSAFSVRLEMSSKLRRSDSRSIIVMQLAKLD</sequence>
<feature type="compositionally biased region" description="Basic residues" evidence="1">
    <location>
        <begin position="1"/>
        <end position="10"/>
    </location>
</feature>
<dbReference type="Proteomes" id="UP000008744">
    <property type="component" value="Unassembled WGS sequence"/>
</dbReference>
<name>B4H8U9_DROPE</name>
<gene>
    <name evidence="2" type="primary">Dper\GL24773</name>
    <name evidence="2" type="ORF">Dper_GL24773</name>
</gene>
<feature type="region of interest" description="Disordered" evidence="1">
    <location>
        <begin position="1"/>
        <end position="28"/>
    </location>
</feature>
<dbReference type="STRING" id="7234.B4H8U9"/>
<dbReference type="OMA" id="MEICIVP"/>
<reference evidence="2 3" key="1">
    <citation type="journal article" date="2007" name="Nature">
        <title>Evolution of genes and genomes on the Drosophila phylogeny.</title>
        <authorList>
            <consortium name="Drosophila 12 Genomes Consortium"/>
            <person name="Clark A.G."/>
            <person name="Eisen M.B."/>
            <person name="Smith D.R."/>
            <person name="Bergman C.M."/>
            <person name="Oliver B."/>
            <person name="Markow T.A."/>
            <person name="Kaufman T.C."/>
            <person name="Kellis M."/>
            <person name="Gelbart W."/>
            <person name="Iyer V.N."/>
            <person name="Pollard D.A."/>
            <person name="Sackton T.B."/>
            <person name="Larracuente A.M."/>
            <person name="Singh N.D."/>
            <person name="Abad J.P."/>
            <person name="Abt D.N."/>
            <person name="Adryan B."/>
            <person name="Aguade M."/>
            <person name="Akashi H."/>
            <person name="Anderson W.W."/>
            <person name="Aquadro C.F."/>
            <person name="Ardell D.H."/>
            <person name="Arguello R."/>
            <person name="Artieri C.G."/>
            <person name="Barbash D.A."/>
            <person name="Barker D."/>
            <person name="Barsanti P."/>
            <person name="Batterham P."/>
            <person name="Batzoglou S."/>
            <person name="Begun D."/>
            <person name="Bhutkar A."/>
            <person name="Blanco E."/>
            <person name="Bosak S.A."/>
            <person name="Bradley R.K."/>
            <person name="Brand A.D."/>
            <person name="Brent M.R."/>
            <person name="Brooks A.N."/>
            <person name="Brown R.H."/>
            <person name="Butlin R.K."/>
            <person name="Caggese C."/>
            <person name="Calvi B.R."/>
            <person name="Bernardo de Carvalho A."/>
            <person name="Caspi A."/>
            <person name="Castrezana S."/>
            <person name="Celniker S.E."/>
            <person name="Chang J.L."/>
            <person name="Chapple C."/>
            <person name="Chatterji S."/>
            <person name="Chinwalla A."/>
            <person name="Civetta A."/>
            <person name="Clifton S.W."/>
            <person name="Comeron J.M."/>
            <person name="Costello J.C."/>
            <person name="Coyne J.A."/>
            <person name="Daub J."/>
            <person name="David R.G."/>
            <person name="Delcher A.L."/>
            <person name="Delehaunty K."/>
            <person name="Do C.B."/>
            <person name="Ebling H."/>
            <person name="Edwards K."/>
            <person name="Eickbush T."/>
            <person name="Evans J.D."/>
            <person name="Filipski A."/>
            <person name="Findeiss S."/>
            <person name="Freyhult E."/>
            <person name="Fulton L."/>
            <person name="Fulton R."/>
            <person name="Garcia A.C."/>
            <person name="Gardiner A."/>
            <person name="Garfield D.A."/>
            <person name="Garvin B.E."/>
            <person name="Gibson G."/>
            <person name="Gilbert D."/>
            <person name="Gnerre S."/>
            <person name="Godfrey J."/>
            <person name="Good R."/>
            <person name="Gotea V."/>
            <person name="Gravely B."/>
            <person name="Greenberg A.J."/>
            <person name="Griffiths-Jones S."/>
            <person name="Gross S."/>
            <person name="Guigo R."/>
            <person name="Gustafson E.A."/>
            <person name="Haerty W."/>
            <person name="Hahn M.W."/>
            <person name="Halligan D.L."/>
            <person name="Halpern A.L."/>
            <person name="Halter G.M."/>
            <person name="Han M.V."/>
            <person name="Heger A."/>
            <person name="Hillier L."/>
            <person name="Hinrichs A.S."/>
            <person name="Holmes I."/>
            <person name="Hoskins R.A."/>
            <person name="Hubisz M.J."/>
            <person name="Hultmark D."/>
            <person name="Huntley M.A."/>
            <person name="Jaffe D.B."/>
            <person name="Jagadeeshan S."/>
            <person name="Jeck W.R."/>
            <person name="Johnson J."/>
            <person name="Jones C.D."/>
            <person name="Jordan W.C."/>
            <person name="Karpen G.H."/>
            <person name="Kataoka E."/>
            <person name="Keightley P.D."/>
            <person name="Kheradpour P."/>
            <person name="Kirkness E.F."/>
            <person name="Koerich L.B."/>
            <person name="Kristiansen K."/>
            <person name="Kudrna D."/>
            <person name="Kulathinal R.J."/>
            <person name="Kumar S."/>
            <person name="Kwok R."/>
            <person name="Lander E."/>
            <person name="Langley C.H."/>
            <person name="Lapoint R."/>
            <person name="Lazzaro B.P."/>
            <person name="Lee S.J."/>
            <person name="Levesque L."/>
            <person name="Li R."/>
            <person name="Lin C.F."/>
            <person name="Lin M.F."/>
            <person name="Lindblad-Toh K."/>
            <person name="Llopart A."/>
            <person name="Long M."/>
            <person name="Low L."/>
            <person name="Lozovsky E."/>
            <person name="Lu J."/>
            <person name="Luo M."/>
            <person name="Machado C.A."/>
            <person name="Makalowski W."/>
            <person name="Marzo M."/>
            <person name="Matsuda M."/>
            <person name="Matzkin L."/>
            <person name="McAllister B."/>
            <person name="McBride C.S."/>
            <person name="McKernan B."/>
            <person name="McKernan K."/>
            <person name="Mendez-Lago M."/>
            <person name="Minx P."/>
            <person name="Mollenhauer M.U."/>
            <person name="Montooth K."/>
            <person name="Mount S.M."/>
            <person name="Mu X."/>
            <person name="Myers E."/>
            <person name="Negre B."/>
            <person name="Newfeld S."/>
            <person name="Nielsen R."/>
            <person name="Noor M.A."/>
            <person name="O'Grady P."/>
            <person name="Pachter L."/>
            <person name="Papaceit M."/>
            <person name="Parisi M.J."/>
            <person name="Parisi M."/>
            <person name="Parts L."/>
            <person name="Pedersen J.S."/>
            <person name="Pesole G."/>
            <person name="Phillippy A.M."/>
            <person name="Ponting C.P."/>
            <person name="Pop M."/>
            <person name="Porcelli D."/>
            <person name="Powell J.R."/>
            <person name="Prohaska S."/>
            <person name="Pruitt K."/>
            <person name="Puig M."/>
            <person name="Quesneville H."/>
            <person name="Ram K.R."/>
            <person name="Rand D."/>
            <person name="Rasmussen M.D."/>
            <person name="Reed L.K."/>
            <person name="Reenan R."/>
            <person name="Reily A."/>
            <person name="Remington K.A."/>
            <person name="Rieger T.T."/>
            <person name="Ritchie M.G."/>
            <person name="Robin C."/>
            <person name="Rogers Y.H."/>
            <person name="Rohde C."/>
            <person name="Rozas J."/>
            <person name="Rubenfield M.J."/>
            <person name="Ruiz A."/>
            <person name="Russo S."/>
            <person name="Salzberg S.L."/>
            <person name="Sanchez-Gracia A."/>
            <person name="Saranga D.J."/>
            <person name="Sato H."/>
            <person name="Schaeffer S.W."/>
            <person name="Schatz M.C."/>
            <person name="Schlenke T."/>
            <person name="Schwartz R."/>
            <person name="Segarra C."/>
            <person name="Singh R.S."/>
            <person name="Sirot L."/>
            <person name="Sirota M."/>
            <person name="Sisneros N.B."/>
            <person name="Smith C.D."/>
            <person name="Smith T.F."/>
            <person name="Spieth J."/>
            <person name="Stage D.E."/>
            <person name="Stark A."/>
            <person name="Stephan W."/>
            <person name="Strausberg R.L."/>
            <person name="Strempel S."/>
            <person name="Sturgill D."/>
            <person name="Sutton G."/>
            <person name="Sutton G.G."/>
            <person name="Tao W."/>
            <person name="Teichmann S."/>
            <person name="Tobari Y.N."/>
            <person name="Tomimura Y."/>
            <person name="Tsolas J.M."/>
            <person name="Valente V.L."/>
            <person name="Venter E."/>
            <person name="Venter J.C."/>
            <person name="Vicario S."/>
            <person name="Vieira F.G."/>
            <person name="Vilella A.J."/>
            <person name="Villasante A."/>
            <person name="Walenz B."/>
            <person name="Wang J."/>
            <person name="Wasserman M."/>
            <person name="Watts T."/>
            <person name="Wilson D."/>
            <person name="Wilson R.K."/>
            <person name="Wing R.A."/>
            <person name="Wolfner M.F."/>
            <person name="Wong A."/>
            <person name="Wong G.K."/>
            <person name="Wu C.I."/>
            <person name="Wu G."/>
            <person name="Yamamoto D."/>
            <person name="Yang H.P."/>
            <person name="Yang S.P."/>
            <person name="Yorke J.A."/>
            <person name="Yoshida K."/>
            <person name="Zdobnov E."/>
            <person name="Zhang P."/>
            <person name="Zhang Y."/>
            <person name="Zimin A.V."/>
            <person name="Baldwin J."/>
            <person name="Abdouelleil A."/>
            <person name="Abdulkadir J."/>
            <person name="Abebe A."/>
            <person name="Abera B."/>
            <person name="Abreu J."/>
            <person name="Acer S.C."/>
            <person name="Aftuck L."/>
            <person name="Alexander A."/>
            <person name="An P."/>
            <person name="Anderson E."/>
            <person name="Anderson S."/>
            <person name="Arachi H."/>
            <person name="Azer M."/>
            <person name="Bachantsang P."/>
            <person name="Barry A."/>
            <person name="Bayul T."/>
            <person name="Berlin A."/>
            <person name="Bessette D."/>
            <person name="Bloom T."/>
            <person name="Blye J."/>
            <person name="Boguslavskiy L."/>
            <person name="Bonnet C."/>
            <person name="Boukhgalter B."/>
            <person name="Bourzgui I."/>
            <person name="Brown A."/>
            <person name="Cahill P."/>
            <person name="Channer S."/>
            <person name="Cheshatsang Y."/>
            <person name="Chuda L."/>
            <person name="Citroen M."/>
            <person name="Collymore A."/>
            <person name="Cooke P."/>
            <person name="Costello M."/>
            <person name="D'Aco K."/>
            <person name="Daza R."/>
            <person name="De Haan G."/>
            <person name="DeGray S."/>
            <person name="DeMaso C."/>
            <person name="Dhargay N."/>
            <person name="Dooley K."/>
            <person name="Dooley E."/>
            <person name="Doricent M."/>
            <person name="Dorje P."/>
            <person name="Dorjee K."/>
            <person name="Dupes A."/>
            <person name="Elong R."/>
            <person name="Falk J."/>
            <person name="Farina A."/>
            <person name="Faro S."/>
            <person name="Ferguson D."/>
            <person name="Fisher S."/>
            <person name="Foley C.D."/>
            <person name="Franke A."/>
            <person name="Friedrich D."/>
            <person name="Gadbois L."/>
            <person name="Gearin G."/>
            <person name="Gearin C.R."/>
            <person name="Giannoukos G."/>
            <person name="Goode T."/>
            <person name="Graham J."/>
            <person name="Grandbois E."/>
            <person name="Grewal S."/>
            <person name="Gyaltsen K."/>
            <person name="Hafez N."/>
            <person name="Hagos B."/>
            <person name="Hall J."/>
            <person name="Henson C."/>
            <person name="Hollinger A."/>
            <person name="Honan T."/>
            <person name="Huard M.D."/>
            <person name="Hughes L."/>
            <person name="Hurhula B."/>
            <person name="Husby M.E."/>
            <person name="Kamat A."/>
            <person name="Kanga B."/>
            <person name="Kashin S."/>
            <person name="Khazanovich D."/>
            <person name="Kisner P."/>
            <person name="Lance K."/>
            <person name="Lara M."/>
            <person name="Lee W."/>
            <person name="Lennon N."/>
            <person name="Letendre F."/>
            <person name="LeVine R."/>
            <person name="Lipovsky A."/>
            <person name="Liu X."/>
            <person name="Liu J."/>
            <person name="Liu S."/>
            <person name="Lokyitsang T."/>
            <person name="Lokyitsang Y."/>
            <person name="Lubonja R."/>
            <person name="Lui A."/>
            <person name="MacDonald P."/>
            <person name="Magnisalis V."/>
            <person name="Maru K."/>
            <person name="Matthews C."/>
            <person name="McCusker W."/>
            <person name="McDonough S."/>
            <person name="Mehta T."/>
            <person name="Meldrim J."/>
            <person name="Meneus L."/>
            <person name="Mihai O."/>
            <person name="Mihalev A."/>
            <person name="Mihova T."/>
            <person name="Mittelman R."/>
            <person name="Mlenga V."/>
            <person name="Montmayeur A."/>
            <person name="Mulrain L."/>
            <person name="Navidi A."/>
            <person name="Naylor J."/>
            <person name="Negash T."/>
            <person name="Nguyen T."/>
            <person name="Nguyen N."/>
            <person name="Nicol R."/>
            <person name="Norbu C."/>
            <person name="Norbu N."/>
            <person name="Novod N."/>
            <person name="O'Neill B."/>
            <person name="Osman S."/>
            <person name="Markiewicz E."/>
            <person name="Oyono O.L."/>
            <person name="Patti C."/>
            <person name="Phunkhang P."/>
            <person name="Pierre F."/>
            <person name="Priest M."/>
            <person name="Raghuraman S."/>
            <person name="Rege F."/>
            <person name="Reyes R."/>
            <person name="Rise C."/>
            <person name="Rogov P."/>
            <person name="Ross K."/>
            <person name="Ryan E."/>
            <person name="Settipalli S."/>
            <person name="Shea T."/>
            <person name="Sherpa N."/>
            <person name="Shi L."/>
            <person name="Shih D."/>
            <person name="Sparrow T."/>
            <person name="Spaulding J."/>
            <person name="Stalker J."/>
            <person name="Stange-Thomann N."/>
            <person name="Stavropoulos S."/>
            <person name="Stone C."/>
            <person name="Strader C."/>
            <person name="Tesfaye S."/>
            <person name="Thomson T."/>
            <person name="Thoulutsang Y."/>
            <person name="Thoulutsang D."/>
            <person name="Topham K."/>
            <person name="Topping I."/>
            <person name="Tsamla T."/>
            <person name="Vassiliev H."/>
            <person name="Vo A."/>
            <person name="Wangchuk T."/>
            <person name="Wangdi T."/>
            <person name="Weiand M."/>
            <person name="Wilkinson J."/>
            <person name="Wilson A."/>
            <person name="Yadav S."/>
            <person name="Young G."/>
            <person name="Yu Q."/>
            <person name="Zembek L."/>
            <person name="Zhong D."/>
            <person name="Zimmer A."/>
            <person name="Zwirko Z."/>
            <person name="Jaffe D.B."/>
            <person name="Alvarez P."/>
            <person name="Brockman W."/>
            <person name="Butler J."/>
            <person name="Chin C."/>
            <person name="Gnerre S."/>
            <person name="Grabherr M."/>
            <person name="Kleber M."/>
            <person name="Mauceli E."/>
            <person name="MacCallum I."/>
        </authorList>
    </citation>
    <scope>NUCLEOTIDE SEQUENCE [LARGE SCALE GENOMIC DNA]</scope>
    <source>
        <strain evidence="3">MSH-3 / Tucson 14011-0111.49</strain>
    </source>
</reference>
<organism evidence="3">
    <name type="scientific">Drosophila persimilis</name>
    <name type="common">Fruit fly</name>
    <dbReference type="NCBI Taxonomy" id="7234"/>
    <lineage>
        <taxon>Eukaryota</taxon>
        <taxon>Metazoa</taxon>
        <taxon>Ecdysozoa</taxon>
        <taxon>Arthropoda</taxon>
        <taxon>Hexapoda</taxon>
        <taxon>Insecta</taxon>
        <taxon>Pterygota</taxon>
        <taxon>Neoptera</taxon>
        <taxon>Endopterygota</taxon>
        <taxon>Diptera</taxon>
        <taxon>Brachycera</taxon>
        <taxon>Muscomorpha</taxon>
        <taxon>Ephydroidea</taxon>
        <taxon>Drosophilidae</taxon>
        <taxon>Drosophila</taxon>
        <taxon>Sophophora</taxon>
    </lineage>
</organism>
<dbReference type="EMBL" id="CH479225">
    <property type="protein sequence ID" value="EDW35158.1"/>
    <property type="molecule type" value="Genomic_DNA"/>
</dbReference>
<accession>B4H8U9</accession>
<dbReference type="PhylomeDB" id="B4H8U9"/>
<dbReference type="AlphaFoldDB" id="B4H8U9"/>
<dbReference type="HOGENOM" id="CLU_070910_0_0_1"/>
<evidence type="ECO:0000256" key="1">
    <source>
        <dbReference type="SAM" id="MobiDB-lite"/>
    </source>
</evidence>